<dbReference type="EMBL" id="FOXC01000002">
    <property type="protein sequence ID" value="SFO95811.1"/>
    <property type="molecule type" value="Genomic_DNA"/>
</dbReference>
<evidence type="ECO:0000256" key="1">
    <source>
        <dbReference type="SAM" id="Phobius"/>
    </source>
</evidence>
<dbReference type="OrthoDB" id="9815897at2"/>
<protein>
    <recommendedName>
        <fullName evidence="6">DUF2752 domain-containing protein</fullName>
    </recommendedName>
</protein>
<feature type="transmembrane region" description="Helical" evidence="1">
    <location>
        <begin position="100"/>
        <end position="116"/>
    </location>
</feature>
<proteinExistence type="predicted"/>
<evidence type="ECO:0008006" key="6">
    <source>
        <dbReference type="Google" id="ProtNLM"/>
    </source>
</evidence>
<dbReference type="EMBL" id="BJWI01000002">
    <property type="protein sequence ID" value="GEM00854.1"/>
    <property type="molecule type" value="Genomic_DNA"/>
</dbReference>
<dbReference type="InterPro" id="IPR021215">
    <property type="entry name" value="DUF2752"/>
</dbReference>
<keyword evidence="1" id="KW-0812">Transmembrane</keyword>
<evidence type="ECO:0000313" key="5">
    <source>
        <dbReference type="Proteomes" id="UP000321547"/>
    </source>
</evidence>
<feature type="transmembrane region" description="Helical" evidence="1">
    <location>
        <begin position="12"/>
        <end position="33"/>
    </location>
</feature>
<dbReference type="Proteomes" id="UP000321547">
    <property type="component" value="Unassembled WGS sequence"/>
</dbReference>
<dbReference type="STRING" id="306540.SAMN05421839_10238"/>
<accession>A0A1I5LGG9</accession>
<dbReference type="RefSeq" id="WP_089829586.1">
    <property type="nucleotide sequence ID" value="NZ_BJWI01000002.1"/>
</dbReference>
<sequence>MRHYLKKFDKRILIGLGVVGAGVLYLKVLSPAFNIHIPCPFKHVTGFDCPGCGVTRLSLSLLEGDLYQAFRYNSLIFVLLPLFILYYYLSAKGKKRSSEAVLYGMLAMTILFGVLRNTPMFNFLAPTII</sequence>
<keyword evidence="1" id="KW-0472">Membrane</keyword>
<gene>
    <name evidence="2" type="ORF">HHA03_03860</name>
    <name evidence="3" type="ORF">SAMN05421839_10238</name>
</gene>
<dbReference type="Pfam" id="PF10825">
    <property type="entry name" value="DUF2752"/>
    <property type="match status" value="1"/>
</dbReference>
<organism evidence="3 4">
    <name type="scientific">Halolactibacillus halophilus</name>
    <dbReference type="NCBI Taxonomy" id="306540"/>
    <lineage>
        <taxon>Bacteria</taxon>
        <taxon>Bacillati</taxon>
        <taxon>Bacillota</taxon>
        <taxon>Bacilli</taxon>
        <taxon>Bacillales</taxon>
        <taxon>Bacillaceae</taxon>
        <taxon>Halolactibacillus</taxon>
    </lineage>
</organism>
<evidence type="ECO:0000313" key="4">
    <source>
        <dbReference type="Proteomes" id="UP000242243"/>
    </source>
</evidence>
<reference evidence="2 5" key="2">
    <citation type="submission" date="2019-07" db="EMBL/GenBank/DDBJ databases">
        <title>Whole genome shotgun sequence of Halolactibacillus halophilus NBRC 100868.</title>
        <authorList>
            <person name="Hosoyama A."/>
            <person name="Uohara A."/>
            <person name="Ohji S."/>
            <person name="Ichikawa N."/>
        </authorList>
    </citation>
    <scope>NUCLEOTIDE SEQUENCE [LARGE SCALE GENOMIC DNA]</scope>
    <source>
        <strain evidence="2 5">NBRC 100868</strain>
    </source>
</reference>
<evidence type="ECO:0000313" key="3">
    <source>
        <dbReference type="EMBL" id="SFO95811.1"/>
    </source>
</evidence>
<dbReference type="AlphaFoldDB" id="A0A1I5LGG9"/>
<evidence type="ECO:0000313" key="2">
    <source>
        <dbReference type="EMBL" id="GEM00854.1"/>
    </source>
</evidence>
<reference evidence="3 4" key="1">
    <citation type="submission" date="2016-10" db="EMBL/GenBank/DDBJ databases">
        <authorList>
            <person name="de Groot N.N."/>
        </authorList>
    </citation>
    <scope>NUCLEOTIDE SEQUENCE [LARGE SCALE GENOMIC DNA]</scope>
    <source>
        <strain evidence="3 4">DSM 17073</strain>
    </source>
</reference>
<feature type="transmembrane region" description="Helical" evidence="1">
    <location>
        <begin position="69"/>
        <end position="88"/>
    </location>
</feature>
<dbReference type="Proteomes" id="UP000242243">
    <property type="component" value="Unassembled WGS sequence"/>
</dbReference>
<keyword evidence="5" id="KW-1185">Reference proteome</keyword>
<keyword evidence="1" id="KW-1133">Transmembrane helix</keyword>
<name>A0A1I5LGG9_9BACI</name>